<keyword evidence="1" id="KW-1133">Transmembrane helix</keyword>
<feature type="transmembrane region" description="Helical" evidence="1">
    <location>
        <begin position="6"/>
        <end position="25"/>
    </location>
</feature>
<proteinExistence type="predicted"/>
<dbReference type="OrthoDB" id="1681929at2"/>
<dbReference type="HOGENOM" id="CLU_168204_0_0_9"/>
<dbReference type="AlphaFoldDB" id="D1PK41"/>
<sequence length="114" mass="13219">MSIPQIILGILLFAAATMVLYLWGLRRSMTQQRDLERILLSKCAARVLHRLKKQQTITRKELAREIQGVRAGLFWSRNRLEVQDAAAFADKLTRYMVEQQMLQEAGGGRYRLRS</sequence>
<dbReference type="eggNOG" id="ENOG5032SBC">
    <property type="taxonomic scope" value="Bacteria"/>
</dbReference>
<dbReference type="Proteomes" id="UP000003438">
    <property type="component" value="Unassembled WGS sequence"/>
</dbReference>
<dbReference type="STRING" id="411471.SUBVAR_04761"/>
<comment type="caution">
    <text evidence="2">The sequence shown here is derived from an EMBL/GenBank/DDBJ whole genome shotgun (WGS) entry which is preliminary data.</text>
</comment>
<organism evidence="2 3">
    <name type="scientific">Subdoligranulum variabile DSM 15176</name>
    <dbReference type="NCBI Taxonomy" id="411471"/>
    <lineage>
        <taxon>Bacteria</taxon>
        <taxon>Bacillati</taxon>
        <taxon>Bacillota</taxon>
        <taxon>Clostridia</taxon>
        <taxon>Eubacteriales</taxon>
        <taxon>Oscillospiraceae</taxon>
        <taxon>Subdoligranulum</taxon>
    </lineage>
</organism>
<protein>
    <submittedName>
        <fullName evidence="2">Uncharacterized protein</fullName>
    </submittedName>
</protein>
<evidence type="ECO:0000313" key="2">
    <source>
        <dbReference type="EMBL" id="EFB77139.1"/>
    </source>
</evidence>
<accession>D1PK41</accession>
<name>D1PK41_9FIRM</name>
<evidence type="ECO:0000256" key="1">
    <source>
        <dbReference type="SAM" id="Phobius"/>
    </source>
</evidence>
<reference evidence="2" key="1">
    <citation type="submission" date="2009-12" db="EMBL/GenBank/DDBJ databases">
        <authorList>
            <person name="Weinstock G."/>
            <person name="Sodergren E."/>
            <person name="Clifton S."/>
            <person name="Fulton L."/>
            <person name="Fulton B."/>
            <person name="Courtney L."/>
            <person name="Fronick C."/>
            <person name="Harrison M."/>
            <person name="Strong C."/>
            <person name="Farmer C."/>
            <person name="Delahaunty K."/>
            <person name="Markovic C."/>
            <person name="Hall O."/>
            <person name="Minx P."/>
            <person name="Tomlinson C."/>
            <person name="Mitreva M."/>
            <person name="Nelson J."/>
            <person name="Hou S."/>
            <person name="Wollam A."/>
            <person name="Pepin K.H."/>
            <person name="Johnson M."/>
            <person name="Bhonagiri V."/>
            <person name="Nash W.E."/>
            <person name="Warren W."/>
            <person name="Chinwalla A."/>
            <person name="Mardis E.R."/>
            <person name="Wilson R.K."/>
        </authorList>
    </citation>
    <scope>NUCLEOTIDE SEQUENCE [LARGE SCALE GENOMIC DNA]</scope>
    <source>
        <strain evidence="2">DSM 15176</strain>
    </source>
</reference>
<gene>
    <name evidence="2" type="ORF">SUBVAR_04761</name>
</gene>
<dbReference type="RefSeq" id="WP_007046177.1">
    <property type="nucleotide sequence ID" value="NZ_GG704769.1"/>
</dbReference>
<keyword evidence="3" id="KW-1185">Reference proteome</keyword>
<keyword evidence="1" id="KW-0812">Transmembrane</keyword>
<dbReference type="EMBL" id="ACBY02000014">
    <property type="protein sequence ID" value="EFB77139.1"/>
    <property type="molecule type" value="Genomic_DNA"/>
</dbReference>
<keyword evidence="1" id="KW-0472">Membrane</keyword>
<evidence type="ECO:0000313" key="3">
    <source>
        <dbReference type="Proteomes" id="UP000003438"/>
    </source>
</evidence>